<accession>A0ABQ5VYT6</accession>
<evidence type="ECO:0000256" key="3">
    <source>
        <dbReference type="ARBA" id="ARBA00023125"/>
    </source>
</evidence>
<protein>
    <submittedName>
        <fullName evidence="6">LysR family transcriptional regulator</fullName>
    </submittedName>
</protein>
<feature type="domain" description="HTH lysR-type" evidence="5">
    <location>
        <begin position="2"/>
        <end position="59"/>
    </location>
</feature>
<dbReference type="InterPro" id="IPR058163">
    <property type="entry name" value="LysR-type_TF_proteobact-type"/>
</dbReference>
<evidence type="ECO:0000259" key="5">
    <source>
        <dbReference type="PROSITE" id="PS50931"/>
    </source>
</evidence>
<dbReference type="InterPro" id="IPR036390">
    <property type="entry name" value="WH_DNA-bd_sf"/>
</dbReference>
<sequence length="311" mass="32928">MLDLNDIAIFARVVEAGSFTGAARQLGLPKTSVSRRIAGLEREVGVRLLHRTTRSLRPTDAGRVYYEQSSVALRSIEEANQQLAAARAEPSGTIRISAPVGFAEFFLAEAVFAFLASYASTRVELLLTDDKLNLVEAGIDVAFRTGALTDSTLVARKLGPSHKVLCASPAYLAERGMPERPTDLSDHDCIIAGQQLAGAQWVLEGPNGTETVAVSGRISANTMEIAGRGALEGFGIAQLPASAAAPAIADGRLRRVLPDYATAVGGVYAVYPSSRHLSPTVRTFVDLAAERLSRAQVEANCAVDKLVPAAE</sequence>
<dbReference type="InterPro" id="IPR005119">
    <property type="entry name" value="LysR_subst-bd"/>
</dbReference>
<organism evidence="6 7">
    <name type="scientific">Devosia nitrariae</name>
    <dbReference type="NCBI Taxonomy" id="2071872"/>
    <lineage>
        <taxon>Bacteria</taxon>
        <taxon>Pseudomonadati</taxon>
        <taxon>Pseudomonadota</taxon>
        <taxon>Alphaproteobacteria</taxon>
        <taxon>Hyphomicrobiales</taxon>
        <taxon>Devosiaceae</taxon>
        <taxon>Devosia</taxon>
    </lineage>
</organism>
<keyword evidence="4" id="KW-0804">Transcription</keyword>
<dbReference type="PANTHER" id="PTHR30537:SF5">
    <property type="entry name" value="HTH-TYPE TRANSCRIPTIONAL ACTIVATOR TTDR-RELATED"/>
    <property type="match status" value="1"/>
</dbReference>
<keyword evidence="3" id="KW-0238">DNA-binding</keyword>
<evidence type="ECO:0000313" key="7">
    <source>
        <dbReference type="Proteomes" id="UP001156691"/>
    </source>
</evidence>
<dbReference type="Gene3D" id="1.10.10.10">
    <property type="entry name" value="Winged helix-like DNA-binding domain superfamily/Winged helix DNA-binding domain"/>
    <property type="match status" value="1"/>
</dbReference>
<dbReference type="PANTHER" id="PTHR30537">
    <property type="entry name" value="HTH-TYPE TRANSCRIPTIONAL REGULATOR"/>
    <property type="match status" value="1"/>
</dbReference>
<dbReference type="CDD" id="cd08422">
    <property type="entry name" value="PBP2_CrgA_like"/>
    <property type="match status" value="1"/>
</dbReference>
<evidence type="ECO:0000313" key="6">
    <source>
        <dbReference type="EMBL" id="GLQ52792.1"/>
    </source>
</evidence>
<evidence type="ECO:0000256" key="1">
    <source>
        <dbReference type="ARBA" id="ARBA00009437"/>
    </source>
</evidence>
<keyword evidence="7" id="KW-1185">Reference proteome</keyword>
<evidence type="ECO:0000256" key="4">
    <source>
        <dbReference type="ARBA" id="ARBA00023163"/>
    </source>
</evidence>
<dbReference type="SUPFAM" id="SSF46785">
    <property type="entry name" value="Winged helix' DNA-binding domain"/>
    <property type="match status" value="1"/>
</dbReference>
<dbReference type="RefSeq" id="WP_284338264.1">
    <property type="nucleotide sequence ID" value="NZ_BSNS01000001.1"/>
</dbReference>
<comment type="caution">
    <text evidence="6">The sequence shown here is derived from an EMBL/GenBank/DDBJ whole genome shotgun (WGS) entry which is preliminary data.</text>
</comment>
<dbReference type="Gene3D" id="3.40.190.290">
    <property type="match status" value="1"/>
</dbReference>
<evidence type="ECO:0000256" key="2">
    <source>
        <dbReference type="ARBA" id="ARBA00023015"/>
    </source>
</evidence>
<dbReference type="InterPro" id="IPR000847">
    <property type="entry name" value="LysR_HTH_N"/>
</dbReference>
<keyword evidence="2" id="KW-0805">Transcription regulation</keyword>
<dbReference type="Proteomes" id="UP001156691">
    <property type="component" value="Unassembled WGS sequence"/>
</dbReference>
<dbReference type="Pfam" id="PF03466">
    <property type="entry name" value="LysR_substrate"/>
    <property type="match status" value="1"/>
</dbReference>
<dbReference type="EMBL" id="BSNS01000001">
    <property type="protein sequence ID" value="GLQ52792.1"/>
    <property type="molecule type" value="Genomic_DNA"/>
</dbReference>
<dbReference type="PROSITE" id="PS50931">
    <property type="entry name" value="HTH_LYSR"/>
    <property type="match status" value="1"/>
</dbReference>
<dbReference type="Pfam" id="PF00126">
    <property type="entry name" value="HTH_1"/>
    <property type="match status" value="1"/>
</dbReference>
<proteinExistence type="inferred from homology"/>
<dbReference type="InterPro" id="IPR036388">
    <property type="entry name" value="WH-like_DNA-bd_sf"/>
</dbReference>
<reference evidence="7" key="1">
    <citation type="journal article" date="2019" name="Int. J. Syst. Evol. Microbiol.">
        <title>The Global Catalogue of Microorganisms (GCM) 10K type strain sequencing project: providing services to taxonomists for standard genome sequencing and annotation.</title>
        <authorList>
            <consortium name="The Broad Institute Genomics Platform"/>
            <consortium name="The Broad Institute Genome Sequencing Center for Infectious Disease"/>
            <person name="Wu L."/>
            <person name="Ma J."/>
        </authorList>
    </citation>
    <scope>NUCLEOTIDE SEQUENCE [LARGE SCALE GENOMIC DNA]</scope>
    <source>
        <strain evidence="7">NBRC 112416</strain>
    </source>
</reference>
<name>A0ABQ5VYT6_9HYPH</name>
<dbReference type="SUPFAM" id="SSF53850">
    <property type="entry name" value="Periplasmic binding protein-like II"/>
    <property type="match status" value="1"/>
</dbReference>
<comment type="similarity">
    <text evidence="1">Belongs to the LysR transcriptional regulatory family.</text>
</comment>
<gene>
    <name evidence="6" type="ORF">GCM10010862_00500</name>
</gene>